<gene>
    <name evidence="5" type="ORF">ACFS6I_12355</name>
</gene>
<evidence type="ECO:0000256" key="2">
    <source>
        <dbReference type="ARBA" id="ARBA00023125"/>
    </source>
</evidence>
<dbReference type="RefSeq" id="WP_259194198.1">
    <property type="nucleotide sequence ID" value="NZ_JBHUPE010000005.1"/>
</dbReference>
<dbReference type="Proteomes" id="UP001597509">
    <property type="component" value="Unassembled WGS sequence"/>
</dbReference>
<keyword evidence="1" id="KW-0805">Transcription regulation</keyword>
<evidence type="ECO:0000259" key="4">
    <source>
        <dbReference type="PROSITE" id="PS01124"/>
    </source>
</evidence>
<dbReference type="PANTHER" id="PTHR43280">
    <property type="entry name" value="ARAC-FAMILY TRANSCRIPTIONAL REGULATOR"/>
    <property type="match status" value="1"/>
</dbReference>
<evidence type="ECO:0000256" key="1">
    <source>
        <dbReference type="ARBA" id="ARBA00023015"/>
    </source>
</evidence>
<dbReference type="SMART" id="SM00342">
    <property type="entry name" value="HTH_ARAC"/>
    <property type="match status" value="1"/>
</dbReference>
<organism evidence="5 6">
    <name type="scientific">Sphingobacterium anhuiense</name>
    <dbReference type="NCBI Taxonomy" id="493780"/>
    <lineage>
        <taxon>Bacteria</taxon>
        <taxon>Pseudomonadati</taxon>
        <taxon>Bacteroidota</taxon>
        <taxon>Sphingobacteriia</taxon>
        <taxon>Sphingobacteriales</taxon>
        <taxon>Sphingobacteriaceae</taxon>
        <taxon>Sphingobacterium</taxon>
    </lineage>
</organism>
<evidence type="ECO:0000256" key="3">
    <source>
        <dbReference type="ARBA" id="ARBA00023163"/>
    </source>
</evidence>
<dbReference type="PROSITE" id="PS00041">
    <property type="entry name" value="HTH_ARAC_FAMILY_1"/>
    <property type="match status" value="1"/>
</dbReference>
<dbReference type="InterPro" id="IPR009057">
    <property type="entry name" value="Homeodomain-like_sf"/>
</dbReference>
<accession>A0ABW5YW77</accession>
<dbReference type="InterPro" id="IPR018062">
    <property type="entry name" value="HTH_AraC-typ_CS"/>
</dbReference>
<dbReference type="PANTHER" id="PTHR43280:SF10">
    <property type="entry name" value="REGULATORY PROTEIN POCR"/>
    <property type="match status" value="1"/>
</dbReference>
<sequence length="182" mass="21150">MVCNRCKMAVENIFKELHIPYHDLQLGVVTLDHSLQPEQRKKVKENLHAIGFELIDDKNTRLIEKIKLLIIDYTRYPYNYLNKNLSDILSDHLHVEYSSLSALFSSVASISIEKYAIFQKIEYIKELLIYDELSLAEIAEKLNYSSTAYLSNQFKKNTGLTPTQFKNLNNPTALRQTLDQVH</sequence>
<dbReference type="Pfam" id="PF12833">
    <property type="entry name" value="HTH_18"/>
    <property type="match status" value="1"/>
</dbReference>
<dbReference type="SUPFAM" id="SSF46689">
    <property type="entry name" value="Homeodomain-like"/>
    <property type="match status" value="1"/>
</dbReference>
<evidence type="ECO:0000313" key="6">
    <source>
        <dbReference type="Proteomes" id="UP001597509"/>
    </source>
</evidence>
<dbReference type="Gene3D" id="1.10.10.60">
    <property type="entry name" value="Homeodomain-like"/>
    <property type="match status" value="1"/>
</dbReference>
<name>A0ABW5YW77_9SPHI</name>
<dbReference type="InterPro" id="IPR018060">
    <property type="entry name" value="HTH_AraC"/>
</dbReference>
<proteinExistence type="predicted"/>
<keyword evidence="6" id="KW-1185">Reference proteome</keyword>
<reference evidence="6" key="1">
    <citation type="journal article" date="2019" name="Int. J. Syst. Evol. Microbiol.">
        <title>The Global Catalogue of Microorganisms (GCM) 10K type strain sequencing project: providing services to taxonomists for standard genome sequencing and annotation.</title>
        <authorList>
            <consortium name="The Broad Institute Genomics Platform"/>
            <consortium name="The Broad Institute Genome Sequencing Center for Infectious Disease"/>
            <person name="Wu L."/>
            <person name="Ma J."/>
        </authorList>
    </citation>
    <scope>NUCLEOTIDE SEQUENCE [LARGE SCALE GENOMIC DNA]</scope>
    <source>
        <strain evidence="6">KCTC 22209</strain>
    </source>
</reference>
<dbReference type="PROSITE" id="PS01124">
    <property type="entry name" value="HTH_ARAC_FAMILY_2"/>
    <property type="match status" value="1"/>
</dbReference>
<evidence type="ECO:0000313" key="5">
    <source>
        <dbReference type="EMBL" id="MFD2904723.1"/>
    </source>
</evidence>
<dbReference type="EMBL" id="JBHUPE010000005">
    <property type="protein sequence ID" value="MFD2904723.1"/>
    <property type="molecule type" value="Genomic_DNA"/>
</dbReference>
<keyword evidence="3" id="KW-0804">Transcription</keyword>
<feature type="domain" description="HTH araC/xylS-type" evidence="4">
    <location>
        <begin position="89"/>
        <end position="168"/>
    </location>
</feature>
<comment type="caution">
    <text evidence="5">The sequence shown here is derived from an EMBL/GenBank/DDBJ whole genome shotgun (WGS) entry which is preliminary data.</text>
</comment>
<protein>
    <submittedName>
        <fullName evidence="5">Helix-turn-helix domain-containing protein</fullName>
    </submittedName>
</protein>
<keyword evidence="2" id="KW-0238">DNA-binding</keyword>